<dbReference type="PANTHER" id="PTHR31033">
    <property type="entry name" value="PROTEIN, PUTATIVE-RELATED"/>
    <property type="match status" value="1"/>
</dbReference>
<comment type="caution">
    <text evidence="1">The sequence shown here is derived from an EMBL/GenBank/DDBJ whole genome shotgun (WGS) entry which is preliminary data.</text>
</comment>
<accession>A0A438IAN1</accession>
<organism evidence="1 2">
    <name type="scientific">Vitis vinifera</name>
    <name type="common">Grape</name>
    <dbReference type="NCBI Taxonomy" id="29760"/>
    <lineage>
        <taxon>Eukaryota</taxon>
        <taxon>Viridiplantae</taxon>
        <taxon>Streptophyta</taxon>
        <taxon>Embryophyta</taxon>
        <taxon>Tracheophyta</taxon>
        <taxon>Spermatophyta</taxon>
        <taxon>Magnoliopsida</taxon>
        <taxon>eudicotyledons</taxon>
        <taxon>Gunneridae</taxon>
        <taxon>Pentapetalae</taxon>
        <taxon>rosids</taxon>
        <taxon>Vitales</taxon>
        <taxon>Vitaceae</taxon>
        <taxon>Viteae</taxon>
        <taxon>Vitis</taxon>
    </lineage>
</organism>
<evidence type="ECO:0000313" key="2">
    <source>
        <dbReference type="Proteomes" id="UP000288805"/>
    </source>
</evidence>
<dbReference type="PANTHER" id="PTHR31033:SF18">
    <property type="entry name" value="OS06G0115800 PROTEIN"/>
    <property type="match status" value="1"/>
</dbReference>
<dbReference type="EMBL" id="QGNW01000127">
    <property type="protein sequence ID" value="RVW93719.1"/>
    <property type="molecule type" value="Genomic_DNA"/>
</dbReference>
<evidence type="ECO:0000313" key="1">
    <source>
        <dbReference type="EMBL" id="RVW93719.1"/>
    </source>
</evidence>
<sequence>MDFFFKGLNADASECPFDEQDIQKCPFLRNINKPTSFSFTSSNFSIPVRGARGPIFEDGPNFDMAFKLFHGKDGVVPLSGRSSFHNENLVPEPVALFNPLAAKAATISLSAFGPGGPFSFDFFSEKWKNQKRKSESSNKKQSSSKVMFGFRDINLTHSSQAQAPTYRMFISFQGGDSSKHEAMGNEWLKTGNCPIAKSYRAVSHVLPLVTKALQPPPGMKLKCPPAIVAARAALARTALVKNLRPQPLPAKMLVIAMLGMAANVPLGIWREHTRKFSPSWFAAVHAAVPFIAMLRKSVLMPKTAMALTIGASILGQVIGSRAERHRLKSVVERERLGATAAAATGAIGMGGGHCGAEGTMWDPLAIKGASGPGSSSANVCF</sequence>
<gene>
    <name evidence="1" type="ORF">CK203_043413</name>
</gene>
<protein>
    <submittedName>
        <fullName evidence="1">Uncharacterized protein</fullName>
    </submittedName>
</protein>
<dbReference type="Proteomes" id="UP000288805">
    <property type="component" value="Unassembled WGS sequence"/>
</dbReference>
<dbReference type="AlphaFoldDB" id="A0A438IAN1"/>
<proteinExistence type="predicted"/>
<name>A0A438IAN1_VITVI</name>
<reference evidence="1 2" key="1">
    <citation type="journal article" date="2018" name="PLoS Genet.">
        <title>Population sequencing reveals clonal diversity and ancestral inbreeding in the grapevine cultivar Chardonnay.</title>
        <authorList>
            <person name="Roach M.J."/>
            <person name="Johnson D.L."/>
            <person name="Bohlmann J."/>
            <person name="van Vuuren H.J."/>
            <person name="Jones S.J."/>
            <person name="Pretorius I.S."/>
            <person name="Schmidt S.A."/>
            <person name="Borneman A.R."/>
        </authorList>
    </citation>
    <scope>NUCLEOTIDE SEQUENCE [LARGE SCALE GENOMIC DNA]</scope>
    <source>
        <strain evidence="2">cv. Chardonnay</strain>
        <tissue evidence="1">Leaf</tissue>
    </source>
</reference>